<evidence type="ECO:0000256" key="1">
    <source>
        <dbReference type="ARBA" id="ARBA00004496"/>
    </source>
</evidence>
<dbReference type="EMBL" id="PDOB01000009">
    <property type="protein sequence ID" value="PIL40402.1"/>
    <property type="molecule type" value="Genomic_DNA"/>
</dbReference>
<evidence type="ECO:0000259" key="6">
    <source>
        <dbReference type="PROSITE" id="PS50937"/>
    </source>
</evidence>
<evidence type="ECO:0000256" key="5">
    <source>
        <dbReference type="ARBA" id="ARBA00023163"/>
    </source>
</evidence>
<dbReference type="PRINTS" id="PR00040">
    <property type="entry name" value="HTHMERR"/>
</dbReference>
<dbReference type="PROSITE" id="PS50937">
    <property type="entry name" value="HTH_MERR_2"/>
    <property type="match status" value="1"/>
</dbReference>
<evidence type="ECO:0000256" key="3">
    <source>
        <dbReference type="ARBA" id="ARBA00023015"/>
    </source>
</evidence>
<dbReference type="GO" id="GO:0045893">
    <property type="term" value="P:positive regulation of DNA-templated transcription"/>
    <property type="evidence" value="ECO:0007669"/>
    <property type="project" value="InterPro"/>
</dbReference>
<dbReference type="InterPro" id="IPR011789">
    <property type="entry name" value="CueR"/>
</dbReference>
<dbReference type="Proteomes" id="UP000228593">
    <property type="component" value="Unassembled WGS sequence"/>
</dbReference>
<dbReference type="PANTHER" id="PTHR30204:SF94">
    <property type="entry name" value="HEAVY METAL-DEPENDENT TRANSCRIPTIONAL REGULATOR HI_0293-RELATED"/>
    <property type="match status" value="1"/>
</dbReference>
<accession>A0A2G8T333</accession>
<gene>
    <name evidence="7" type="primary">cueR</name>
    <name evidence="7" type="ORF">CR103_07980</name>
</gene>
<keyword evidence="3" id="KW-0805">Transcription regulation</keyword>
<keyword evidence="8" id="KW-1185">Reference proteome</keyword>
<dbReference type="GO" id="GO:0005737">
    <property type="term" value="C:cytoplasm"/>
    <property type="evidence" value="ECO:0007669"/>
    <property type="project" value="UniProtKB-SubCell"/>
</dbReference>
<evidence type="ECO:0000256" key="4">
    <source>
        <dbReference type="ARBA" id="ARBA00023125"/>
    </source>
</evidence>
<dbReference type="AlphaFoldDB" id="A0A2G8T333"/>
<comment type="subcellular location">
    <subcellularLocation>
        <location evidence="1">Cytoplasm</location>
    </subcellularLocation>
</comment>
<evidence type="ECO:0000313" key="7">
    <source>
        <dbReference type="EMBL" id="PIL40402.1"/>
    </source>
</evidence>
<reference evidence="7 8" key="1">
    <citation type="submission" date="2017-10" db="EMBL/GenBank/DDBJ databases">
        <title>Massilia psychrophilum sp. nov., a novel purple-pigmented bacterium isolated from Tianshan glacier, Xinjiang Municipality, China.</title>
        <authorList>
            <person name="Wang H."/>
        </authorList>
    </citation>
    <scope>NUCLEOTIDE SEQUENCE [LARGE SCALE GENOMIC DNA]</scope>
    <source>
        <strain evidence="7 8">JCM 30813</strain>
    </source>
</reference>
<sequence length="137" mass="15425">MTIGQAAQASGVNAKRIRYYESIGLVARAGRTGVGYRQYAQNDVQTLRFIKRSRELGFSVERIKTLLGLWKDQDRKSADVKALARQYVTELDCDIEKLQSIRDQVLQLSACCQGNNRPECPILDELAEPVATHRKSP</sequence>
<dbReference type="GO" id="GO:0003700">
    <property type="term" value="F:DNA-binding transcription factor activity"/>
    <property type="evidence" value="ECO:0007669"/>
    <property type="project" value="InterPro"/>
</dbReference>
<dbReference type="GO" id="GO:0005507">
    <property type="term" value="F:copper ion binding"/>
    <property type="evidence" value="ECO:0007669"/>
    <property type="project" value="InterPro"/>
</dbReference>
<keyword evidence="4" id="KW-0238">DNA-binding</keyword>
<dbReference type="NCBIfam" id="TIGR02044">
    <property type="entry name" value="CueR"/>
    <property type="match status" value="1"/>
</dbReference>
<dbReference type="GO" id="GO:0003677">
    <property type="term" value="F:DNA binding"/>
    <property type="evidence" value="ECO:0007669"/>
    <property type="project" value="UniProtKB-KW"/>
</dbReference>
<keyword evidence="5" id="KW-0804">Transcription</keyword>
<evidence type="ECO:0000256" key="2">
    <source>
        <dbReference type="ARBA" id="ARBA00022490"/>
    </source>
</evidence>
<dbReference type="Pfam" id="PF13411">
    <property type="entry name" value="MerR_1"/>
    <property type="match status" value="1"/>
</dbReference>
<dbReference type="SUPFAM" id="SSF46955">
    <property type="entry name" value="Putative DNA-binding domain"/>
    <property type="match status" value="1"/>
</dbReference>
<dbReference type="CDD" id="cd01108">
    <property type="entry name" value="HTH_CueR"/>
    <property type="match status" value="1"/>
</dbReference>
<feature type="domain" description="HTH merR-type" evidence="6">
    <location>
        <begin position="1"/>
        <end position="69"/>
    </location>
</feature>
<keyword evidence="2" id="KW-0963">Cytoplasm</keyword>
<evidence type="ECO:0000313" key="8">
    <source>
        <dbReference type="Proteomes" id="UP000228593"/>
    </source>
</evidence>
<protein>
    <submittedName>
        <fullName evidence="7">Cu(I)-responsive transcriptional regulator</fullName>
    </submittedName>
</protein>
<organism evidence="7 8">
    <name type="scientific">Massilia psychrophila</name>
    <dbReference type="NCBI Taxonomy" id="1603353"/>
    <lineage>
        <taxon>Bacteria</taxon>
        <taxon>Pseudomonadati</taxon>
        <taxon>Pseudomonadota</taxon>
        <taxon>Betaproteobacteria</taxon>
        <taxon>Burkholderiales</taxon>
        <taxon>Oxalobacteraceae</taxon>
        <taxon>Telluria group</taxon>
        <taxon>Massilia</taxon>
    </lineage>
</organism>
<dbReference type="SMART" id="SM00422">
    <property type="entry name" value="HTH_MERR"/>
    <property type="match status" value="1"/>
</dbReference>
<dbReference type="Gene3D" id="1.10.1660.10">
    <property type="match status" value="1"/>
</dbReference>
<dbReference type="OrthoDB" id="9808480at2"/>
<comment type="caution">
    <text evidence="7">The sequence shown here is derived from an EMBL/GenBank/DDBJ whole genome shotgun (WGS) entry which is preliminary data.</text>
</comment>
<dbReference type="InterPro" id="IPR009061">
    <property type="entry name" value="DNA-bd_dom_put_sf"/>
</dbReference>
<dbReference type="PANTHER" id="PTHR30204">
    <property type="entry name" value="REDOX-CYCLING DRUG-SENSING TRANSCRIPTIONAL ACTIVATOR SOXR"/>
    <property type="match status" value="1"/>
</dbReference>
<dbReference type="PROSITE" id="PS00552">
    <property type="entry name" value="HTH_MERR_1"/>
    <property type="match status" value="1"/>
</dbReference>
<dbReference type="InterPro" id="IPR047057">
    <property type="entry name" value="MerR_fam"/>
</dbReference>
<dbReference type="InterPro" id="IPR000551">
    <property type="entry name" value="MerR-type_HTH_dom"/>
</dbReference>
<name>A0A2G8T333_9BURK</name>
<proteinExistence type="predicted"/>